<keyword evidence="3" id="KW-1185">Reference proteome</keyword>
<evidence type="ECO:0000313" key="3">
    <source>
        <dbReference type="Proteomes" id="UP001149140"/>
    </source>
</evidence>
<name>A0A9X3N5L0_9ACTN</name>
<gene>
    <name evidence="2" type="ORF">OM076_33805</name>
</gene>
<dbReference type="RefSeq" id="WP_270044549.1">
    <property type="nucleotide sequence ID" value="NZ_JAPDOD010000045.1"/>
</dbReference>
<sequence length="239" mass="25008">HGAADAATGGHGGPAAAGHGAADGVRGLAVADGGLRLALGSTSLPRGSATTLRFAVDDARGPVRDFEVTHEKPMHLIVVRRDGRGFQHLHPTLGADGTWSAPITLADAGAYRVFADFQRGGEPRTLAADLTVDGAATYAPLPAANTVTQTDGYTVKLNPRGSELVFAISKGGKPVATEPYLGAGGHLVALREGDLAFLHVHPTEEQGVAFEADLDTSTRYRLYLQFKHDGRVHTAEFTR</sequence>
<accession>A0A9X3N5L0</accession>
<feature type="region of interest" description="Disordered" evidence="1">
    <location>
        <begin position="1"/>
        <end position="20"/>
    </location>
</feature>
<evidence type="ECO:0000313" key="2">
    <source>
        <dbReference type="EMBL" id="MDA0165293.1"/>
    </source>
</evidence>
<dbReference type="EMBL" id="JAPDOD010000045">
    <property type="protein sequence ID" value="MDA0165293.1"/>
    <property type="molecule type" value="Genomic_DNA"/>
</dbReference>
<comment type="caution">
    <text evidence="2">The sequence shown here is derived from an EMBL/GenBank/DDBJ whole genome shotgun (WGS) entry which is preliminary data.</text>
</comment>
<organism evidence="2 3">
    <name type="scientific">Solirubrobacter ginsenosidimutans</name>
    <dbReference type="NCBI Taxonomy" id="490573"/>
    <lineage>
        <taxon>Bacteria</taxon>
        <taxon>Bacillati</taxon>
        <taxon>Actinomycetota</taxon>
        <taxon>Thermoleophilia</taxon>
        <taxon>Solirubrobacterales</taxon>
        <taxon>Solirubrobacteraceae</taxon>
        <taxon>Solirubrobacter</taxon>
    </lineage>
</organism>
<protein>
    <submittedName>
        <fullName evidence="2">Uncharacterized protein</fullName>
    </submittedName>
</protein>
<reference evidence="2" key="1">
    <citation type="submission" date="2022-10" db="EMBL/GenBank/DDBJ databases">
        <title>The WGS of Solirubrobacter ginsenosidimutans DSM 21036.</title>
        <authorList>
            <person name="Jiang Z."/>
        </authorList>
    </citation>
    <scope>NUCLEOTIDE SEQUENCE</scope>
    <source>
        <strain evidence="2">DSM 21036</strain>
    </source>
</reference>
<dbReference type="AlphaFoldDB" id="A0A9X3N5L0"/>
<evidence type="ECO:0000256" key="1">
    <source>
        <dbReference type="SAM" id="MobiDB-lite"/>
    </source>
</evidence>
<proteinExistence type="predicted"/>
<feature type="non-terminal residue" evidence="2">
    <location>
        <position position="1"/>
    </location>
</feature>
<dbReference type="Proteomes" id="UP001149140">
    <property type="component" value="Unassembled WGS sequence"/>
</dbReference>